<dbReference type="Pfam" id="PF13489">
    <property type="entry name" value="Methyltransf_23"/>
    <property type="match status" value="1"/>
</dbReference>
<dbReference type="GO" id="GO:0032259">
    <property type="term" value="P:methylation"/>
    <property type="evidence" value="ECO:0007669"/>
    <property type="project" value="UniProtKB-KW"/>
</dbReference>
<dbReference type="Proteomes" id="UP000669060">
    <property type="component" value="Unassembled WGS sequence"/>
</dbReference>
<dbReference type="Gene3D" id="3.40.50.2000">
    <property type="entry name" value="Glycogen Phosphorylase B"/>
    <property type="match status" value="1"/>
</dbReference>
<dbReference type="GO" id="GO:0008168">
    <property type="term" value="F:methyltransferase activity"/>
    <property type="evidence" value="ECO:0007669"/>
    <property type="project" value="UniProtKB-KW"/>
</dbReference>
<dbReference type="InterPro" id="IPR029063">
    <property type="entry name" value="SAM-dependent_MTases_sf"/>
</dbReference>
<keyword evidence="1" id="KW-0489">Methyltransferase</keyword>
<reference evidence="1 2" key="1">
    <citation type="submission" date="2020-12" db="EMBL/GenBank/DDBJ databases">
        <title>Pseudomonas schmalbachii sp. nov. isolated from millipede gut.</title>
        <authorList>
            <person name="Shelomi M."/>
        </authorList>
    </citation>
    <scope>NUCLEOTIDE SEQUENCE [LARGE SCALE GENOMIC DNA]</scope>
    <source>
        <strain evidence="1 2">Milli4</strain>
    </source>
</reference>
<evidence type="ECO:0000313" key="2">
    <source>
        <dbReference type="Proteomes" id="UP000669060"/>
    </source>
</evidence>
<dbReference type="SUPFAM" id="SSF53335">
    <property type="entry name" value="S-adenosyl-L-methionine-dependent methyltransferases"/>
    <property type="match status" value="1"/>
</dbReference>
<accession>A0ABS3TSA2</accession>
<dbReference type="SUPFAM" id="SSF53756">
    <property type="entry name" value="UDP-Glycosyltransferase/glycogen phosphorylase"/>
    <property type="match status" value="2"/>
</dbReference>
<organism evidence="1 2">
    <name type="scientific">Pseudomonas schmalbachii</name>
    <dbReference type="NCBI Taxonomy" id="2816993"/>
    <lineage>
        <taxon>Bacteria</taxon>
        <taxon>Pseudomonadati</taxon>
        <taxon>Pseudomonadota</taxon>
        <taxon>Gammaproteobacteria</taxon>
        <taxon>Pseudomonadales</taxon>
        <taxon>Pseudomonadaceae</taxon>
        <taxon>Pseudomonas</taxon>
    </lineage>
</organism>
<sequence length="652" mass="74297">MSDSILNIHVLYESSAGGLPHGCSEIRLIRPLSHPSISSEVSLTYGTDLPDIPFDVIIIERLWDHTCDWHYHHSILQRARLQGAKIIYELDDNLLDLNSKAGDTNWPTSSQKLWLMQMARFADGVIVSTPNLAKRLSSLNKNVVVLENFLDEQLFFSPPTLPSQTNHSQVKFGYMGTYTHIDDLISIIHPLRRTLRKHSSKVSFEILGIGDAPTIREMFADLPVKILSVPPSDTPYKNFTSYFKRNINWNFGIAPLIDSDFTKCKSDIKYLDYGVHGIPGIFSDTPAYSATISHLNTGILATDNSSWEYWLESLILDQELRQKLAHNAHTQIWSERMLKTTASRWTEAIRKLVSLSHSSTQSSSIPGQSFTPSQNLSRNEKVLFGCNLRGIGLEIGASYCPVAPKSQGFNVHVLDHADASTLKEKYKNQNVDIRKIEEVDYVWSGQPLHELTEKKDYYDWIIASHVIEHTPDLVSFLQQCEIMLKPGGILCLAIPDHRYCFDIFRPTSTPGEVIQAYVEKRRRHSLSAIWDHFSMITRKGETVAWHKGHSGNFNFIHPSLDDAKRMLAFAQESDEYIDVHNWKFTPSSFKLILHDIQSLNYTSFNIKSFFATEGCEFIVQLCKEDTLNELSNALREEIIKNRLKEALEVELN</sequence>
<keyword evidence="2" id="KW-1185">Reference proteome</keyword>
<dbReference type="Gene3D" id="3.40.50.150">
    <property type="entry name" value="Vaccinia Virus protein VP39"/>
    <property type="match status" value="1"/>
</dbReference>
<gene>
    <name evidence="1" type="ORF">JFY56_13445</name>
</gene>
<evidence type="ECO:0000313" key="1">
    <source>
        <dbReference type="EMBL" id="MBO3276233.1"/>
    </source>
</evidence>
<protein>
    <submittedName>
        <fullName evidence="1">Methyltransferase domain-containing protein</fullName>
    </submittedName>
</protein>
<dbReference type="RefSeq" id="WP_208314248.1">
    <property type="nucleotide sequence ID" value="NZ_JAELYA010000004.1"/>
</dbReference>
<name>A0ABS3TSA2_9PSED</name>
<keyword evidence="1" id="KW-0808">Transferase</keyword>
<proteinExistence type="predicted"/>
<comment type="caution">
    <text evidence="1">The sequence shown here is derived from an EMBL/GenBank/DDBJ whole genome shotgun (WGS) entry which is preliminary data.</text>
</comment>
<dbReference type="EMBL" id="JAELYA010000004">
    <property type="protein sequence ID" value="MBO3276233.1"/>
    <property type="molecule type" value="Genomic_DNA"/>
</dbReference>